<dbReference type="AlphaFoldDB" id="A0A2M6WY49"/>
<sequence length="390" mass="43236">MKICVVGLGYVGLPLATALAKNYSVVGFDINWSKIKELKTGYDRNNEIKKSLILNKNLNFSADSKKIKGCNFIVIAVPTPVDQAKRPDLTPVIEAAKTIGKNLSSGSIVVLESTVYPGVTEEVCVPILEKTSGLKYKKDFNVGYSPERINPGDKIHTIDKVVKVVSGDTSKTLVVIAQVYGSITKIFKAKSIKAAEAAKVIENTQRDLNIALMNELKIIFDKMNLDIADVLEAAKTKWNFLPFYPGLVGGHCIGVDPYYLAEKAKILGVHPEIILAGRRVNDGMASYHANKIIKAIIGKGIVVKSSRILILGATFKPDVKDMRNSKVRDLADELRKYGCDVEFFEPMVDKKEIWGYENIKKNKIKSKTYDLVIKAVNHKKIGKIQFDYEI</sequence>
<dbReference type="GO" id="GO:0016616">
    <property type="term" value="F:oxidoreductase activity, acting on the CH-OH group of donors, NAD or NADP as acceptor"/>
    <property type="evidence" value="ECO:0007669"/>
    <property type="project" value="InterPro"/>
</dbReference>
<dbReference type="PIRSF" id="PIRSF000124">
    <property type="entry name" value="UDPglc_GDPman_dh"/>
    <property type="match status" value="1"/>
</dbReference>
<evidence type="ECO:0000256" key="2">
    <source>
        <dbReference type="ARBA" id="ARBA00023002"/>
    </source>
</evidence>
<dbReference type="SUPFAM" id="SSF51735">
    <property type="entry name" value="NAD(P)-binding Rossmann-fold domains"/>
    <property type="match status" value="1"/>
</dbReference>
<dbReference type="InterPro" id="IPR014027">
    <property type="entry name" value="UDP-Glc/GDP-Man_DH_C"/>
</dbReference>
<dbReference type="InterPro" id="IPR014026">
    <property type="entry name" value="UDP-Glc/GDP-Man_DH_dimer"/>
</dbReference>
<proteinExistence type="inferred from homology"/>
<keyword evidence="2" id="KW-0560">Oxidoreductase</keyword>
<comment type="similarity">
    <text evidence="1 4">Belongs to the UDP-glucose/GDP-mannose dehydrogenase family.</text>
</comment>
<gene>
    <name evidence="6" type="ORF">COT77_00060</name>
</gene>
<dbReference type="InterPro" id="IPR008927">
    <property type="entry name" value="6-PGluconate_DH-like_C_sf"/>
</dbReference>
<dbReference type="InterPro" id="IPR001732">
    <property type="entry name" value="UDP-Glc/GDP-Man_DH_N"/>
</dbReference>
<dbReference type="InterPro" id="IPR036291">
    <property type="entry name" value="NAD(P)-bd_dom_sf"/>
</dbReference>
<dbReference type="GO" id="GO:0000271">
    <property type="term" value="P:polysaccharide biosynthetic process"/>
    <property type="evidence" value="ECO:0007669"/>
    <property type="project" value="InterPro"/>
</dbReference>
<evidence type="ECO:0000313" key="7">
    <source>
        <dbReference type="Proteomes" id="UP000228596"/>
    </source>
</evidence>
<dbReference type="Pfam" id="PF00984">
    <property type="entry name" value="UDPG_MGDP_dh"/>
    <property type="match status" value="1"/>
</dbReference>
<organism evidence="6 7">
    <name type="scientific">Candidatus Berkelbacteria bacterium CG10_big_fil_rev_8_21_14_0_10_41_12</name>
    <dbReference type="NCBI Taxonomy" id="1974513"/>
    <lineage>
        <taxon>Bacteria</taxon>
        <taxon>Candidatus Berkelbacteria</taxon>
    </lineage>
</organism>
<accession>A0A2M6WY49</accession>
<dbReference type="GO" id="GO:0016628">
    <property type="term" value="F:oxidoreductase activity, acting on the CH-CH group of donors, NAD or NADP as acceptor"/>
    <property type="evidence" value="ECO:0007669"/>
    <property type="project" value="InterPro"/>
</dbReference>
<dbReference type="PANTHER" id="PTHR43491:SF2">
    <property type="entry name" value="UDP-N-ACETYL-D-MANNOSAMINE DEHYDROGENASE"/>
    <property type="match status" value="1"/>
</dbReference>
<dbReference type="InterPro" id="IPR017476">
    <property type="entry name" value="UDP-Glc/GDP-Man"/>
</dbReference>
<dbReference type="SUPFAM" id="SSF52413">
    <property type="entry name" value="UDP-glucose/GDP-mannose dehydrogenase C-terminal domain"/>
    <property type="match status" value="1"/>
</dbReference>
<dbReference type="PANTHER" id="PTHR43491">
    <property type="entry name" value="UDP-N-ACETYL-D-MANNOSAMINE DEHYDROGENASE"/>
    <property type="match status" value="1"/>
</dbReference>
<evidence type="ECO:0000256" key="4">
    <source>
        <dbReference type="PIRNR" id="PIRNR000124"/>
    </source>
</evidence>
<evidence type="ECO:0000256" key="3">
    <source>
        <dbReference type="ARBA" id="ARBA00023027"/>
    </source>
</evidence>
<evidence type="ECO:0000313" key="6">
    <source>
        <dbReference type="EMBL" id="PIT97710.1"/>
    </source>
</evidence>
<dbReference type="GO" id="GO:0051287">
    <property type="term" value="F:NAD binding"/>
    <property type="evidence" value="ECO:0007669"/>
    <property type="project" value="InterPro"/>
</dbReference>
<dbReference type="InterPro" id="IPR028359">
    <property type="entry name" value="UDP_ManNAc/GlcNAc_DH"/>
</dbReference>
<dbReference type="InterPro" id="IPR036220">
    <property type="entry name" value="UDP-Glc/GDP-Man_DH_C_sf"/>
</dbReference>
<dbReference type="Pfam" id="PF03720">
    <property type="entry name" value="UDPG_MGDP_dh_C"/>
    <property type="match status" value="1"/>
</dbReference>
<keyword evidence="3" id="KW-0520">NAD</keyword>
<dbReference type="NCBIfam" id="TIGR03026">
    <property type="entry name" value="NDP-sugDHase"/>
    <property type="match status" value="1"/>
</dbReference>
<dbReference type="Pfam" id="PF03721">
    <property type="entry name" value="UDPG_MGDP_dh_N"/>
    <property type="match status" value="1"/>
</dbReference>
<dbReference type="SMART" id="SM00984">
    <property type="entry name" value="UDPG_MGDP_dh_C"/>
    <property type="match status" value="1"/>
</dbReference>
<evidence type="ECO:0000256" key="1">
    <source>
        <dbReference type="ARBA" id="ARBA00006601"/>
    </source>
</evidence>
<evidence type="ECO:0000259" key="5">
    <source>
        <dbReference type="SMART" id="SM00984"/>
    </source>
</evidence>
<feature type="domain" description="UDP-glucose/GDP-mannose dehydrogenase C-terminal" evidence="5">
    <location>
        <begin position="309"/>
        <end position="390"/>
    </location>
</feature>
<dbReference type="PIRSF" id="PIRSF500136">
    <property type="entry name" value="UDP_ManNAc_DH"/>
    <property type="match status" value="1"/>
</dbReference>
<dbReference type="EMBL" id="PEZV01000001">
    <property type="protein sequence ID" value="PIT97710.1"/>
    <property type="molecule type" value="Genomic_DNA"/>
</dbReference>
<comment type="caution">
    <text evidence="6">The sequence shown here is derived from an EMBL/GenBank/DDBJ whole genome shotgun (WGS) entry which is preliminary data.</text>
</comment>
<dbReference type="Proteomes" id="UP000228596">
    <property type="component" value="Unassembled WGS sequence"/>
</dbReference>
<name>A0A2M6WY49_9BACT</name>
<protein>
    <recommendedName>
        <fullName evidence="5">UDP-glucose/GDP-mannose dehydrogenase C-terminal domain-containing protein</fullName>
    </recommendedName>
</protein>
<dbReference type="SUPFAM" id="SSF48179">
    <property type="entry name" value="6-phosphogluconate dehydrogenase C-terminal domain-like"/>
    <property type="match status" value="1"/>
</dbReference>
<reference evidence="7" key="1">
    <citation type="submission" date="2017-09" db="EMBL/GenBank/DDBJ databases">
        <title>Depth-based differentiation of microbial function through sediment-hosted aquifers and enrichment of novel symbionts in the deep terrestrial subsurface.</title>
        <authorList>
            <person name="Probst A.J."/>
            <person name="Ladd B."/>
            <person name="Jarett J.K."/>
            <person name="Geller-Mcgrath D.E."/>
            <person name="Sieber C.M.K."/>
            <person name="Emerson J.B."/>
            <person name="Anantharaman K."/>
            <person name="Thomas B.C."/>
            <person name="Malmstrom R."/>
            <person name="Stieglmeier M."/>
            <person name="Klingl A."/>
            <person name="Woyke T."/>
            <person name="Ryan C.M."/>
            <person name="Banfield J.F."/>
        </authorList>
    </citation>
    <scope>NUCLEOTIDE SEQUENCE [LARGE SCALE GENOMIC DNA]</scope>
</reference>
<dbReference type="Gene3D" id="3.40.50.720">
    <property type="entry name" value="NAD(P)-binding Rossmann-like Domain"/>
    <property type="match status" value="2"/>
</dbReference>